<evidence type="ECO:0000256" key="1">
    <source>
        <dbReference type="SAM" id="MobiDB-lite"/>
    </source>
</evidence>
<evidence type="ECO:0000313" key="3">
    <source>
        <dbReference type="Proteomes" id="UP000722791"/>
    </source>
</evidence>
<reference evidence="2" key="1">
    <citation type="journal article" date="2021" name="Proc. Natl. Acad. Sci. U.S.A.">
        <title>Three genomes in the algal genus Volvox reveal the fate of a haploid sex-determining region after a transition to homothallism.</title>
        <authorList>
            <person name="Yamamoto K."/>
            <person name="Hamaji T."/>
            <person name="Kawai-Toyooka H."/>
            <person name="Matsuzaki R."/>
            <person name="Takahashi F."/>
            <person name="Nishimura Y."/>
            <person name="Kawachi M."/>
            <person name="Noguchi H."/>
            <person name="Minakuchi Y."/>
            <person name="Umen J.G."/>
            <person name="Toyoda A."/>
            <person name="Nozaki H."/>
        </authorList>
    </citation>
    <scope>NUCLEOTIDE SEQUENCE</scope>
    <source>
        <strain evidence="2">NIES-3785</strain>
    </source>
</reference>
<feature type="compositionally biased region" description="Low complexity" evidence="1">
    <location>
        <begin position="258"/>
        <end position="273"/>
    </location>
</feature>
<feature type="region of interest" description="Disordered" evidence="1">
    <location>
        <begin position="25"/>
        <end position="48"/>
    </location>
</feature>
<organism evidence="2 3">
    <name type="scientific">Volvox reticuliferus</name>
    <dbReference type="NCBI Taxonomy" id="1737510"/>
    <lineage>
        <taxon>Eukaryota</taxon>
        <taxon>Viridiplantae</taxon>
        <taxon>Chlorophyta</taxon>
        <taxon>core chlorophytes</taxon>
        <taxon>Chlorophyceae</taxon>
        <taxon>CS clade</taxon>
        <taxon>Chlamydomonadales</taxon>
        <taxon>Volvocaceae</taxon>
        <taxon>Volvox</taxon>
    </lineage>
</organism>
<gene>
    <name evidence="2" type="ORF">Vretimale_10714</name>
</gene>
<name>A0A8J4LR28_9CHLO</name>
<dbReference type="PANTHER" id="PTHR15600">
    <property type="entry name" value="SACSIN"/>
    <property type="match status" value="1"/>
</dbReference>
<feature type="compositionally biased region" description="Low complexity" evidence="1">
    <location>
        <begin position="369"/>
        <end position="384"/>
    </location>
</feature>
<feature type="non-terminal residue" evidence="2">
    <location>
        <position position="1"/>
    </location>
</feature>
<comment type="caution">
    <text evidence="2">The sequence shown here is derived from an EMBL/GenBank/DDBJ whole genome shotgun (WGS) entry which is preliminary data.</text>
</comment>
<protein>
    <submittedName>
        <fullName evidence="2">Uncharacterized protein</fullName>
    </submittedName>
</protein>
<feature type="region of interest" description="Disordered" evidence="1">
    <location>
        <begin position="531"/>
        <end position="562"/>
    </location>
</feature>
<feature type="region of interest" description="Disordered" evidence="1">
    <location>
        <begin position="84"/>
        <end position="108"/>
    </location>
</feature>
<dbReference type="PANTHER" id="PTHR15600:SF42">
    <property type="entry name" value="SACSIN"/>
    <property type="match status" value="1"/>
</dbReference>
<dbReference type="InterPro" id="IPR052972">
    <property type="entry name" value="Sacsin_chaperone_reg"/>
</dbReference>
<feature type="compositionally biased region" description="Gly residues" evidence="1">
    <location>
        <begin position="356"/>
        <end position="368"/>
    </location>
</feature>
<sequence length="878" mass="91193">GDAGATDVGSVVATTPKSQVQVNARPAYHHHQHHQQSQSQSHGDKAGVKKLPPLTAAVAALLRYCLSDLDEIVPQAGVGATATGGGGGGAGAGHATPPGHQQQQQQQQLQRLQLELDGLPLLPLADGTLGRLQVYQPPAVKGTKLPPRGRSGAPASVNVAYVLTHGPLELELLAELRYRCLASDLPGPLLERLEQVVDQRLFNVQHLSPSLLDSTLLPLLLPPSWKGADEVEWGPLLQPALQQQPHQPVPSARHGDPQLQQQQQQSSIAATAATAAAQQGPTVEWIRALWAWLASREDVLQLASWPVLPIQGGRLRRLQDKSLVLREGDWTEAVSSALTRLGCRLLDTAQLQGGGLSRGLGASTGNGGEQQQQQPQQPQPAGLGNGAAAAAVAAVASPALQACVQQPSLTGVMAAIAAAKARALSQVQVQPQGQGGGLPGVSGPAGDRRSGPWVPSLGPTPAVSASVPGASGLGTEPSWPARLSDMTVVERRQLRSYLLQGRWFAGTSPLTEDGLELLRSLPIFEVYPDPTVLPDSAPKPTTTAAATNAPLPSPLAAPSSASSSSSTAAAAAVSAPSSAQLIQPALRHFMALDPSRHRLAPPDTDPRVLSSAFLRTDSPAEETVLERYMGISRLGHPELLLQHVGPRAIDLPRDALMFYVAGLLGRLVDVAVRAGPAASAEAQRLREALSEYPVIPTASPAGDLRRASELHDPRVAVLTSLLPPDSAFFPAALLAAPNAMATTTPTAATTTIAATTVNIPQAPARLLDALGLLGMARAVDLRVLLTAANALQTDHAAWSAPAAPAAAATAAAAAVAASVTEASLLSRARALLKQLEQWAAQYGTGTGAGRNENPKEAWAQLAALSWCPVLREAPEPGK</sequence>
<feature type="compositionally biased region" description="Low complexity" evidence="1">
    <location>
        <begin position="536"/>
        <end position="562"/>
    </location>
</feature>
<dbReference type="Proteomes" id="UP000722791">
    <property type="component" value="Unassembled WGS sequence"/>
</dbReference>
<feature type="compositionally biased region" description="Low complexity" evidence="1">
    <location>
        <begin position="93"/>
        <end position="108"/>
    </location>
</feature>
<dbReference type="AlphaFoldDB" id="A0A8J4LR28"/>
<dbReference type="GO" id="GO:0030544">
    <property type="term" value="F:Hsp70 protein binding"/>
    <property type="evidence" value="ECO:0007669"/>
    <property type="project" value="TreeGrafter"/>
</dbReference>
<accession>A0A8J4LR28</accession>
<feature type="region of interest" description="Disordered" evidence="1">
    <location>
        <begin position="242"/>
        <end position="273"/>
    </location>
</feature>
<feature type="region of interest" description="Disordered" evidence="1">
    <location>
        <begin position="356"/>
        <end position="384"/>
    </location>
</feature>
<feature type="region of interest" description="Disordered" evidence="1">
    <location>
        <begin position="430"/>
        <end position="457"/>
    </location>
</feature>
<evidence type="ECO:0000313" key="2">
    <source>
        <dbReference type="EMBL" id="GIM06470.1"/>
    </source>
</evidence>
<dbReference type="EMBL" id="BNCQ01000021">
    <property type="protein sequence ID" value="GIM06470.1"/>
    <property type="molecule type" value="Genomic_DNA"/>
</dbReference>
<proteinExistence type="predicted"/>